<evidence type="ECO:0000313" key="2">
    <source>
        <dbReference type="Proteomes" id="UP001266305"/>
    </source>
</evidence>
<keyword evidence="2" id="KW-1185">Reference proteome</keyword>
<protein>
    <submittedName>
        <fullName evidence="1">Uncharacterized protein</fullName>
    </submittedName>
</protein>
<accession>A0ABQ9W098</accession>
<proteinExistence type="predicted"/>
<name>A0ABQ9W098_SAGOE</name>
<gene>
    <name evidence="1" type="ORF">P7K49_005694</name>
</gene>
<dbReference type="EMBL" id="JASSZA010000003">
    <property type="protein sequence ID" value="KAK2115068.1"/>
    <property type="molecule type" value="Genomic_DNA"/>
</dbReference>
<evidence type="ECO:0000313" key="1">
    <source>
        <dbReference type="EMBL" id="KAK2115068.1"/>
    </source>
</evidence>
<sequence length="109" mass="12506">MKEHSEGIIEPPRFSTTQLTKDSGEYCIQMYRNIKGPDIFRDRPQANDGGVQNVEVVMGIRGNAENDSLSELCENEHDNVVLAFKQLSQTFYEKLEEITHTNTMENFHV</sequence>
<comment type="caution">
    <text evidence="1">The sequence shown here is derived from an EMBL/GenBank/DDBJ whole genome shotgun (WGS) entry which is preliminary data.</text>
</comment>
<dbReference type="Proteomes" id="UP001266305">
    <property type="component" value="Unassembled WGS sequence"/>
</dbReference>
<organism evidence="1 2">
    <name type="scientific">Saguinus oedipus</name>
    <name type="common">Cotton-top tamarin</name>
    <name type="synonym">Oedipomidas oedipus</name>
    <dbReference type="NCBI Taxonomy" id="9490"/>
    <lineage>
        <taxon>Eukaryota</taxon>
        <taxon>Metazoa</taxon>
        <taxon>Chordata</taxon>
        <taxon>Craniata</taxon>
        <taxon>Vertebrata</taxon>
        <taxon>Euteleostomi</taxon>
        <taxon>Mammalia</taxon>
        <taxon>Eutheria</taxon>
        <taxon>Euarchontoglires</taxon>
        <taxon>Primates</taxon>
        <taxon>Haplorrhini</taxon>
        <taxon>Platyrrhini</taxon>
        <taxon>Cebidae</taxon>
        <taxon>Callitrichinae</taxon>
        <taxon>Saguinus</taxon>
    </lineage>
</organism>
<reference evidence="1 2" key="1">
    <citation type="submission" date="2023-05" db="EMBL/GenBank/DDBJ databases">
        <title>B98-5 Cell Line De Novo Hybrid Assembly: An Optical Mapping Approach.</title>
        <authorList>
            <person name="Kananen K."/>
            <person name="Auerbach J.A."/>
            <person name="Kautto E."/>
            <person name="Blachly J.S."/>
        </authorList>
    </citation>
    <scope>NUCLEOTIDE SEQUENCE [LARGE SCALE GENOMIC DNA]</scope>
    <source>
        <strain evidence="1">B95-8</strain>
        <tissue evidence="1">Cell line</tissue>
    </source>
</reference>